<protein>
    <recommendedName>
        <fullName evidence="4">Virulence factor</fullName>
    </recommendedName>
</protein>
<evidence type="ECO:0000313" key="2">
    <source>
        <dbReference type="EMBL" id="KXU38005.1"/>
    </source>
</evidence>
<dbReference type="InterPro" id="IPR017030">
    <property type="entry name" value="Vir_effector_SfrC"/>
</dbReference>
<evidence type="ECO:0000256" key="1">
    <source>
        <dbReference type="SAM" id="MobiDB-lite"/>
    </source>
</evidence>
<dbReference type="Proteomes" id="UP000072660">
    <property type="component" value="Unassembled WGS sequence"/>
</dbReference>
<keyword evidence="3" id="KW-1185">Reference proteome</keyword>
<evidence type="ECO:0008006" key="4">
    <source>
        <dbReference type="Google" id="ProtNLM"/>
    </source>
</evidence>
<accession>A0A139STW9</accession>
<sequence length="910" mass="100541">MTDPKKLATDWASLYQNAGKAIEWTQTTRSAAPRLDNEADDLILSLRRIRNNAKRLGSVSELPITVGFFGMSQAGKSYLVSSMVAGKNGKLETLLDGKRLDFLQHINPPGGGVEATALVTRFTRTQVPTPEGFPLRLKLFSEVEIAKILANSFFSDFDKGKVQYRFDNGRIAQVLKELDKRCVNSKQSVPGVTEDDVVSLWDYLQQNFSALLTDLPNDYWASAIRLAPKLDGSGRSQLFSIIWNEIPELTRTYQDFAQTLARLGHAESVFAPLTALVHETEKGGLSQSGSMLNVDTLNRLGRDQKAIRVCPSKDGELAQEVELPLSQLAVLTTELVIPLLEPTAQPLFEQVDLLDFPGYRGRFKASTLSMEGMKVEVGGENPNAVAQMILRGKVAYLFERYTDNQEMNVLIFCTSSDVQLELNNNVDEVLTHWIEKTQGATPEQRARRKPGLLWVITKFDIRQARGLSQNEDILSSSWGRGTGMLKGCMLELFGKHSWLIDWSNGAPFANTFLARNPVMDVSFIEKDADNREQGISANAETQLALMRKTFCEDEAVRLHIQDPEAAWDAVLALNEGGVGRIARYLSEVATLEVKLKRIAEQLDEILLGLESRLGRWFQGEGSGELAKKRQIAEQISQAIWPRRALLGELLSHLELPPELLRPLYLRAEEEAPPDDQAASETMPTAASDGALDLGDSEDDDQGFDLFGSTSAPLFETKAEKPAARGSDAQFAKAVLREWIAHLRHLPENLKLMRFLGFDKTAIEALVDELITAASRLDLEGLLLSAVTSVEQIGTRREQLVGRQVLVASNLLGDFIGWLGFAGKPASERPTSKIAAGKPLFEPPATLGENALPQLAEKPRDYTRQYIGDWLVGLGQICQDNAGHSAGLEISIEQNEALGELLTTLRSLHQG</sequence>
<proteinExistence type="predicted"/>
<feature type="region of interest" description="Disordered" evidence="1">
    <location>
        <begin position="670"/>
        <end position="691"/>
    </location>
</feature>
<comment type="caution">
    <text evidence="2">The sequence shown here is derived from an EMBL/GenBank/DDBJ whole genome shotgun (WGS) entry which is preliminary data.</text>
</comment>
<dbReference type="EMBL" id="LSZO01000157">
    <property type="protein sequence ID" value="KXU38005.1"/>
    <property type="molecule type" value="Genomic_DNA"/>
</dbReference>
<name>A0A139STW9_9GAMM</name>
<dbReference type="Pfam" id="PF10139">
    <property type="entry name" value="Virul_Fac"/>
    <property type="match status" value="1"/>
</dbReference>
<gene>
    <name evidence="2" type="ORF">AXE65_00335</name>
</gene>
<dbReference type="PIRSF" id="PIRSF034586">
    <property type="entry name" value="Vir_effector_SfrC"/>
    <property type="match status" value="1"/>
</dbReference>
<dbReference type="OrthoDB" id="1060501at2"/>
<reference evidence="2 3" key="1">
    <citation type="submission" date="2016-02" db="EMBL/GenBank/DDBJ databases">
        <authorList>
            <person name="Wen L."/>
            <person name="He K."/>
            <person name="Yang H."/>
        </authorList>
    </citation>
    <scope>NUCLEOTIDE SEQUENCE [LARGE SCALE GENOMIC DNA]</scope>
    <source>
        <strain evidence="2 3">CV58</strain>
    </source>
</reference>
<dbReference type="AlphaFoldDB" id="A0A139STW9"/>
<dbReference type="RefSeq" id="WP_068390276.1">
    <property type="nucleotide sequence ID" value="NZ_LSZO01000157.1"/>
</dbReference>
<evidence type="ECO:0000313" key="3">
    <source>
        <dbReference type="Proteomes" id="UP000072660"/>
    </source>
</evidence>
<organism evidence="2 3">
    <name type="scientific">Ventosimonas gracilis</name>
    <dbReference type="NCBI Taxonomy" id="1680762"/>
    <lineage>
        <taxon>Bacteria</taxon>
        <taxon>Pseudomonadati</taxon>
        <taxon>Pseudomonadota</taxon>
        <taxon>Gammaproteobacteria</taxon>
        <taxon>Pseudomonadales</taxon>
        <taxon>Ventosimonadaceae</taxon>
        <taxon>Ventosimonas</taxon>
    </lineage>
</organism>